<dbReference type="InterPro" id="IPR050090">
    <property type="entry name" value="Tyrosine_recombinase_XerCD"/>
</dbReference>
<keyword evidence="8" id="KW-1185">Reference proteome</keyword>
<dbReference type="AlphaFoldDB" id="A0A5Q3QML8"/>
<dbReference type="SUPFAM" id="SSF56349">
    <property type="entry name" value="DNA breaking-rejoining enzymes"/>
    <property type="match status" value="1"/>
</dbReference>
<dbReference type="PANTHER" id="PTHR30349:SF91">
    <property type="entry name" value="INTA PROTEIN"/>
    <property type="match status" value="1"/>
</dbReference>
<evidence type="ECO:0000313" key="7">
    <source>
        <dbReference type="EMBL" id="QGK72057.1"/>
    </source>
</evidence>
<organism evidence="7 8">
    <name type="scientific">Allosaccharopolyspora coralli</name>
    <dbReference type="NCBI Taxonomy" id="2665642"/>
    <lineage>
        <taxon>Bacteria</taxon>
        <taxon>Bacillati</taxon>
        <taxon>Actinomycetota</taxon>
        <taxon>Actinomycetes</taxon>
        <taxon>Pseudonocardiales</taxon>
        <taxon>Pseudonocardiaceae</taxon>
        <taxon>Allosaccharopolyspora</taxon>
    </lineage>
</organism>
<keyword evidence="2 4" id="KW-0238">DNA-binding</keyword>
<protein>
    <submittedName>
        <fullName evidence="7">Tyrosine-type recombinase/integrase</fullName>
    </submittedName>
</protein>
<keyword evidence="1" id="KW-0229">DNA integration</keyword>
<evidence type="ECO:0000259" key="5">
    <source>
        <dbReference type="PROSITE" id="PS51898"/>
    </source>
</evidence>
<dbReference type="GO" id="GO:0003677">
    <property type="term" value="F:DNA binding"/>
    <property type="evidence" value="ECO:0007669"/>
    <property type="project" value="UniProtKB-UniRule"/>
</dbReference>
<dbReference type="InterPro" id="IPR004107">
    <property type="entry name" value="Integrase_SAM-like_N"/>
</dbReference>
<evidence type="ECO:0000256" key="4">
    <source>
        <dbReference type="PROSITE-ProRule" id="PRU01248"/>
    </source>
</evidence>
<dbReference type="GO" id="GO:0015074">
    <property type="term" value="P:DNA integration"/>
    <property type="evidence" value="ECO:0007669"/>
    <property type="project" value="UniProtKB-KW"/>
</dbReference>
<dbReference type="Pfam" id="PF00589">
    <property type="entry name" value="Phage_integrase"/>
    <property type="match status" value="1"/>
</dbReference>
<evidence type="ECO:0000256" key="3">
    <source>
        <dbReference type="ARBA" id="ARBA00023172"/>
    </source>
</evidence>
<feature type="domain" description="Tyr recombinase" evidence="5">
    <location>
        <begin position="111"/>
        <end position="311"/>
    </location>
</feature>
<dbReference type="Gene3D" id="1.10.150.130">
    <property type="match status" value="1"/>
</dbReference>
<accession>A0A5Q3QML8</accession>
<evidence type="ECO:0000256" key="2">
    <source>
        <dbReference type="ARBA" id="ARBA00023125"/>
    </source>
</evidence>
<dbReference type="InterPro" id="IPR013762">
    <property type="entry name" value="Integrase-like_cat_sf"/>
</dbReference>
<sequence length="320" mass="36823">MKLGPYLDYWLYEVARHELRPSTFATYETLTTHYVRPHLASKRLNKLGVQDVRTFLAKVSKQNGRKGRPLSKRTVQFIHAVLRTALQHAVRDELIGRNVAKLVTAPSSEEHEVTPMEPRHARRFIEHANEHWLAALWLIYLATGLRRGEALGLAWSDINLATGELRVRRTVQRINGDIVFGDPKTSRSRRTLHLPAVCIEALKQHRQVVADRALPAQANPHPKQPRDLIFVTSRNRVIDPRSINRAFDTLLKRAEIERIRVHDLRHTCATFLMMEGATDREVMEQLGHSSIGITMNIYAHVLDDSKREMSNRMNRLLSED</sequence>
<dbReference type="InterPro" id="IPR002104">
    <property type="entry name" value="Integrase_catalytic"/>
</dbReference>
<dbReference type="GO" id="GO:0006310">
    <property type="term" value="P:DNA recombination"/>
    <property type="evidence" value="ECO:0007669"/>
    <property type="project" value="UniProtKB-KW"/>
</dbReference>
<dbReference type="PROSITE" id="PS51898">
    <property type="entry name" value="TYR_RECOMBINASE"/>
    <property type="match status" value="1"/>
</dbReference>
<dbReference type="Proteomes" id="UP000371041">
    <property type="component" value="Chromosome"/>
</dbReference>
<name>A0A5Q3QML8_9PSEU</name>
<reference evidence="8" key="1">
    <citation type="submission" date="2019-11" db="EMBL/GenBank/DDBJ databases">
        <title>The complete genome sequence of Saccharopolyspora sp. E2A.</title>
        <authorList>
            <person name="Zhang G."/>
        </authorList>
    </citation>
    <scope>NUCLEOTIDE SEQUENCE [LARGE SCALE GENOMIC DNA]</scope>
    <source>
        <strain evidence="8">E2A</strain>
    </source>
</reference>
<dbReference type="CDD" id="cd01189">
    <property type="entry name" value="INT_ICEBs1_C_like"/>
    <property type="match status" value="1"/>
</dbReference>
<feature type="domain" description="Core-binding (CB)" evidence="6">
    <location>
        <begin position="1"/>
        <end position="90"/>
    </location>
</feature>
<evidence type="ECO:0000313" key="8">
    <source>
        <dbReference type="Proteomes" id="UP000371041"/>
    </source>
</evidence>
<dbReference type="PROSITE" id="PS51900">
    <property type="entry name" value="CB"/>
    <property type="match status" value="1"/>
</dbReference>
<dbReference type="KEGG" id="sace:GIY23_04930"/>
<evidence type="ECO:0000256" key="1">
    <source>
        <dbReference type="ARBA" id="ARBA00022908"/>
    </source>
</evidence>
<dbReference type="InterPro" id="IPR010998">
    <property type="entry name" value="Integrase_recombinase_N"/>
</dbReference>
<evidence type="ECO:0000259" key="6">
    <source>
        <dbReference type="PROSITE" id="PS51900"/>
    </source>
</evidence>
<dbReference type="InterPro" id="IPR011010">
    <property type="entry name" value="DNA_brk_join_enz"/>
</dbReference>
<dbReference type="Gene3D" id="1.10.443.10">
    <property type="entry name" value="Intergrase catalytic core"/>
    <property type="match status" value="1"/>
</dbReference>
<dbReference type="EMBL" id="CP045929">
    <property type="protein sequence ID" value="QGK72057.1"/>
    <property type="molecule type" value="Genomic_DNA"/>
</dbReference>
<gene>
    <name evidence="7" type="ORF">GIY23_04930</name>
</gene>
<dbReference type="Pfam" id="PF14659">
    <property type="entry name" value="Phage_int_SAM_3"/>
    <property type="match status" value="1"/>
</dbReference>
<dbReference type="PANTHER" id="PTHR30349">
    <property type="entry name" value="PHAGE INTEGRASE-RELATED"/>
    <property type="match status" value="1"/>
</dbReference>
<keyword evidence="3" id="KW-0233">DNA recombination</keyword>
<dbReference type="InterPro" id="IPR044068">
    <property type="entry name" value="CB"/>
</dbReference>
<proteinExistence type="predicted"/>